<comment type="caution">
    <text evidence="1">The sequence shown here is derived from an EMBL/GenBank/DDBJ whole genome shotgun (WGS) entry which is preliminary data.</text>
</comment>
<dbReference type="Proteomes" id="UP000292627">
    <property type="component" value="Unassembled WGS sequence"/>
</dbReference>
<proteinExistence type="predicted"/>
<dbReference type="AlphaFoldDB" id="A0A4Q8L480"/>
<accession>A0A4Q8L480</accession>
<sequence>MVTGLKARTDAGLLQIDADVPQLKLFAKYTVTGEDTRTINNLPGIPAVAVACSTGAYVVITSYGSGSATIKTTVFPGSGGTATVYVYSRPQAGNPGGIKLNDSAGQVTFDGSAGYLKIVGSGGGNPDTSGGENNAQVWPSGRSYAVLIRQVGYSFRDVNQGAGGNTDWYRYVFRGYAKVSGLQTSVVSNNSAITRFGASAPVDASPYISAHLYYVVDVTGL</sequence>
<evidence type="ECO:0000313" key="2">
    <source>
        <dbReference type="Proteomes" id="UP000292627"/>
    </source>
</evidence>
<name>A0A4Q8L480_9GAMM</name>
<organism evidence="1 2">
    <name type="scientific">Pseudoxanthomonas winnipegensis</name>
    <dbReference type="NCBI Taxonomy" id="2480810"/>
    <lineage>
        <taxon>Bacteria</taxon>
        <taxon>Pseudomonadati</taxon>
        <taxon>Pseudomonadota</taxon>
        <taxon>Gammaproteobacteria</taxon>
        <taxon>Lysobacterales</taxon>
        <taxon>Lysobacteraceae</taxon>
        <taxon>Pseudoxanthomonas</taxon>
    </lineage>
</organism>
<protein>
    <submittedName>
        <fullName evidence="1">Uncharacterized protein</fullName>
    </submittedName>
</protein>
<dbReference type="EMBL" id="SHMC01000012">
    <property type="protein sequence ID" value="TAA20018.1"/>
    <property type="molecule type" value="Genomic_DNA"/>
</dbReference>
<dbReference type="RefSeq" id="WP_130553156.1">
    <property type="nucleotide sequence ID" value="NZ_SHMC01000012.1"/>
</dbReference>
<evidence type="ECO:0000313" key="1">
    <source>
        <dbReference type="EMBL" id="TAA20018.1"/>
    </source>
</evidence>
<reference evidence="1 2" key="1">
    <citation type="submission" date="2019-02" db="EMBL/GenBank/DDBJ databases">
        <title>WGS of Pseudoxanthomonas species novum from clinical isolates.</title>
        <authorList>
            <person name="Bernier A.-M."/>
            <person name="Bernard K."/>
            <person name="Vachon A."/>
        </authorList>
    </citation>
    <scope>NUCLEOTIDE SEQUENCE [LARGE SCALE GENOMIC DNA]</scope>
    <source>
        <strain evidence="1 2">NML171200</strain>
    </source>
</reference>
<gene>
    <name evidence="1" type="ORF">EA660_19825</name>
</gene>